<keyword evidence="1" id="KW-0808">Transferase</keyword>
<evidence type="ECO:0000313" key="12">
    <source>
        <dbReference type="EMBL" id="OHT02612.1"/>
    </source>
</evidence>
<accession>A0A1J4JYK4</accession>
<evidence type="ECO:0000256" key="6">
    <source>
        <dbReference type="ARBA" id="ARBA00038999"/>
    </source>
</evidence>
<dbReference type="AlphaFoldDB" id="A0A1J4JYK4"/>
<proteinExistence type="inferred from homology"/>
<evidence type="ECO:0000256" key="8">
    <source>
        <dbReference type="ARBA" id="ARBA00049299"/>
    </source>
</evidence>
<dbReference type="InterPro" id="IPR000719">
    <property type="entry name" value="Prot_kinase_dom"/>
</dbReference>
<reference evidence="12" key="1">
    <citation type="submission" date="2016-10" db="EMBL/GenBank/DDBJ databases">
        <authorList>
            <person name="Benchimol M."/>
            <person name="Almeida L.G."/>
            <person name="Vasconcelos A.T."/>
            <person name="Perreira-Neves A."/>
            <person name="Rosa I.A."/>
            <person name="Tasca T."/>
            <person name="Bogo M.R."/>
            <person name="de Souza W."/>
        </authorList>
    </citation>
    <scope>NUCLEOTIDE SEQUENCE [LARGE SCALE GENOMIC DNA]</scope>
    <source>
        <strain evidence="12">K</strain>
    </source>
</reference>
<comment type="catalytic activity">
    <reaction evidence="9">
        <text>L-tyrosyl-[protein] + ATP = O-phospho-L-tyrosyl-[protein] + ADP + H(+)</text>
        <dbReference type="Rhea" id="RHEA:10596"/>
        <dbReference type="Rhea" id="RHEA-COMP:10136"/>
        <dbReference type="Rhea" id="RHEA-COMP:20101"/>
        <dbReference type="ChEBI" id="CHEBI:15378"/>
        <dbReference type="ChEBI" id="CHEBI:30616"/>
        <dbReference type="ChEBI" id="CHEBI:46858"/>
        <dbReference type="ChEBI" id="CHEBI:61978"/>
        <dbReference type="ChEBI" id="CHEBI:456216"/>
        <dbReference type="EC" id="2.7.12.2"/>
    </reaction>
</comment>
<evidence type="ECO:0000256" key="10">
    <source>
        <dbReference type="PROSITE-ProRule" id="PRU10141"/>
    </source>
</evidence>
<evidence type="ECO:0000256" key="7">
    <source>
        <dbReference type="ARBA" id="ARBA00049014"/>
    </source>
</evidence>
<dbReference type="RefSeq" id="XP_068355748.1">
    <property type="nucleotide sequence ID" value="XM_068493451.1"/>
</dbReference>
<sequence length="819" mass="95208">MNSQQATDSFIVIFKGKPPVSLFEQFLKFIGYQHLIPFGFFDKEIVFISLQITKLGEQIKNDIECFLTEKSIRDVFIDQIIPITQKSCTIFPHRLFFCQIPACLQNEDCFELLIHQFTTDVAIIRHHEGCIYEIQSDDKQTLSLISTFVPEIPYKVKIKCSDDIFQLPIAHFYNIPNFLSKAEFDYVLNQNLSNDFMRDIKCNFYDRNKGIVILVCESKNEVSLVIDKFNFACFNDTPIGVVPFADPKTLEKIKQYEISVPTNHNYPKDFYQEVSFFGPVYQVFVEENENNDFVNDYGSDMKNCTGSIFFQKQSTASHFISYTSGARYVKKFFEQYIFNVPFSTDTKEIIQYFRNEINLKIRNINLVNHNDSSTLKIYQVIFDTTNPKSKTESKSNFKELDSTNNDLSSQNLNRLLKEHPFKNAIMFASPTDICRDDLDQLYYDIESQGKTLEIMKYTFPDLRRVFQLFKQYGNISLLRVVKSTRNYSLKVTYSTVEEYNFAKESKSSVHSTSIPNYEFHRKSNRKLYDTQYQYILTTEQFNKFQKESDIGGGSFGTVELVSDADILFAMKTINITSNMSKDSIIDEFLLTLESKHPCIVEVYGFYPQKDKISILMEPLDTSLKEALLSKDVPNDNLAMYIIDIILGLRYIHSLSIIHRDIKPENILIEEETGHAKICDFGLSRKVDSDSITLSMKCGTIHYMAPEIMDYQQYYNSSVDVYSFCVTLFHLMHGRLPNTTLKQLVKGEIEKADESLPIFIQKIINEGRNFDPKKRLTIDQILQILLENKLQIFPDIDTKPLYKRVDEVLKYETALNKRGE</sequence>
<dbReference type="InterPro" id="IPR008271">
    <property type="entry name" value="Ser/Thr_kinase_AS"/>
</dbReference>
<dbReference type="GO" id="GO:0004708">
    <property type="term" value="F:MAP kinase kinase activity"/>
    <property type="evidence" value="ECO:0007669"/>
    <property type="project" value="UniProtKB-EC"/>
</dbReference>
<comment type="catalytic activity">
    <reaction evidence="8">
        <text>L-threonyl-[protein] + ATP = O-phospho-L-threonyl-[protein] + ADP + H(+)</text>
        <dbReference type="Rhea" id="RHEA:46608"/>
        <dbReference type="Rhea" id="RHEA-COMP:11060"/>
        <dbReference type="Rhea" id="RHEA-COMP:11605"/>
        <dbReference type="ChEBI" id="CHEBI:15378"/>
        <dbReference type="ChEBI" id="CHEBI:30013"/>
        <dbReference type="ChEBI" id="CHEBI:30616"/>
        <dbReference type="ChEBI" id="CHEBI:61977"/>
        <dbReference type="ChEBI" id="CHEBI:456216"/>
        <dbReference type="EC" id="2.7.12.2"/>
    </reaction>
</comment>
<dbReference type="SMART" id="SM00220">
    <property type="entry name" value="S_TKc"/>
    <property type="match status" value="1"/>
</dbReference>
<dbReference type="PANTHER" id="PTHR48013">
    <property type="entry name" value="DUAL SPECIFICITY MITOGEN-ACTIVATED PROTEIN KINASE KINASE 5-RELATED"/>
    <property type="match status" value="1"/>
</dbReference>
<dbReference type="InterPro" id="IPR011009">
    <property type="entry name" value="Kinase-like_dom_sf"/>
</dbReference>
<evidence type="ECO:0000256" key="1">
    <source>
        <dbReference type="ARBA" id="ARBA00022679"/>
    </source>
</evidence>
<evidence type="ECO:0000256" key="4">
    <source>
        <dbReference type="ARBA" id="ARBA00022840"/>
    </source>
</evidence>
<dbReference type="GO" id="GO:0005524">
    <property type="term" value="F:ATP binding"/>
    <property type="evidence" value="ECO:0007669"/>
    <property type="project" value="UniProtKB-UniRule"/>
</dbReference>
<comment type="catalytic activity">
    <reaction evidence="7">
        <text>L-seryl-[protein] + ATP = O-phospho-L-seryl-[protein] + ADP + H(+)</text>
        <dbReference type="Rhea" id="RHEA:17989"/>
        <dbReference type="Rhea" id="RHEA-COMP:9863"/>
        <dbReference type="Rhea" id="RHEA-COMP:11604"/>
        <dbReference type="ChEBI" id="CHEBI:15378"/>
        <dbReference type="ChEBI" id="CHEBI:29999"/>
        <dbReference type="ChEBI" id="CHEBI:30616"/>
        <dbReference type="ChEBI" id="CHEBI:83421"/>
        <dbReference type="ChEBI" id="CHEBI:456216"/>
        <dbReference type="EC" id="2.7.12.2"/>
    </reaction>
</comment>
<keyword evidence="2 10" id="KW-0547">Nucleotide-binding</keyword>
<dbReference type="CDD" id="cd00180">
    <property type="entry name" value="PKc"/>
    <property type="match status" value="1"/>
</dbReference>
<dbReference type="InterPro" id="IPR017441">
    <property type="entry name" value="Protein_kinase_ATP_BS"/>
</dbReference>
<evidence type="ECO:0000313" key="13">
    <source>
        <dbReference type="Proteomes" id="UP000179807"/>
    </source>
</evidence>
<organism evidence="12 13">
    <name type="scientific">Tritrichomonas foetus</name>
    <dbReference type="NCBI Taxonomy" id="1144522"/>
    <lineage>
        <taxon>Eukaryota</taxon>
        <taxon>Metamonada</taxon>
        <taxon>Parabasalia</taxon>
        <taxon>Tritrichomonadida</taxon>
        <taxon>Tritrichomonadidae</taxon>
        <taxon>Tritrichomonas</taxon>
    </lineage>
</organism>
<comment type="similarity">
    <text evidence="5">Belongs to the protein kinase superfamily. STE Ser/Thr protein kinase family. MAP kinase kinase subfamily.</text>
</comment>
<evidence type="ECO:0000259" key="11">
    <source>
        <dbReference type="PROSITE" id="PS50011"/>
    </source>
</evidence>
<gene>
    <name evidence="12" type="ORF">TRFO_07025</name>
</gene>
<dbReference type="PROSITE" id="PS50011">
    <property type="entry name" value="PROTEIN_KINASE_DOM"/>
    <property type="match status" value="1"/>
</dbReference>
<dbReference type="SUPFAM" id="SSF56112">
    <property type="entry name" value="Protein kinase-like (PK-like)"/>
    <property type="match status" value="1"/>
</dbReference>
<dbReference type="PROSITE" id="PS00108">
    <property type="entry name" value="PROTEIN_KINASE_ST"/>
    <property type="match status" value="1"/>
</dbReference>
<evidence type="ECO:0000256" key="9">
    <source>
        <dbReference type="ARBA" id="ARBA00051693"/>
    </source>
</evidence>
<feature type="binding site" evidence="10">
    <location>
        <position position="571"/>
    </location>
    <ligand>
        <name>ATP</name>
        <dbReference type="ChEBI" id="CHEBI:30616"/>
    </ligand>
</feature>
<keyword evidence="3" id="KW-0418">Kinase</keyword>
<evidence type="ECO:0000256" key="5">
    <source>
        <dbReference type="ARBA" id="ARBA00038035"/>
    </source>
</evidence>
<feature type="domain" description="Protein kinase" evidence="11">
    <location>
        <begin position="544"/>
        <end position="789"/>
    </location>
</feature>
<dbReference type="EMBL" id="MLAK01000860">
    <property type="protein sequence ID" value="OHT02612.1"/>
    <property type="molecule type" value="Genomic_DNA"/>
</dbReference>
<comment type="caution">
    <text evidence="12">The sequence shown here is derived from an EMBL/GenBank/DDBJ whole genome shotgun (WGS) entry which is preliminary data.</text>
</comment>
<keyword evidence="13" id="KW-1185">Reference proteome</keyword>
<dbReference type="Pfam" id="PF00069">
    <property type="entry name" value="Pkinase"/>
    <property type="match status" value="1"/>
</dbReference>
<evidence type="ECO:0000256" key="3">
    <source>
        <dbReference type="ARBA" id="ARBA00022777"/>
    </source>
</evidence>
<dbReference type="Gene3D" id="1.10.510.10">
    <property type="entry name" value="Transferase(Phosphotransferase) domain 1"/>
    <property type="match status" value="1"/>
</dbReference>
<dbReference type="PANTHER" id="PTHR48013:SF9">
    <property type="entry name" value="DUAL SPECIFICITY MITOGEN-ACTIVATED PROTEIN KINASE KINASE 5"/>
    <property type="match status" value="1"/>
</dbReference>
<dbReference type="VEuPathDB" id="TrichDB:TRFO_07025"/>
<dbReference type="PROSITE" id="PS00107">
    <property type="entry name" value="PROTEIN_KINASE_ATP"/>
    <property type="match status" value="1"/>
</dbReference>
<name>A0A1J4JYK4_9EUKA</name>
<dbReference type="EC" id="2.7.12.2" evidence="6"/>
<keyword evidence="4 10" id="KW-0067">ATP-binding</keyword>
<evidence type="ECO:0000256" key="2">
    <source>
        <dbReference type="ARBA" id="ARBA00022741"/>
    </source>
</evidence>
<protein>
    <recommendedName>
        <fullName evidence="6">mitogen-activated protein kinase kinase</fullName>
        <ecNumber evidence="6">2.7.12.2</ecNumber>
    </recommendedName>
</protein>
<dbReference type="Proteomes" id="UP000179807">
    <property type="component" value="Unassembled WGS sequence"/>
</dbReference>
<dbReference type="OrthoDB" id="541276at2759"/>
<dbReference type="GeneID" id="94828155"/>